<dbReference type="Gene3D" id="2.40.128.150">
    <property type="entry name" value="Cysteine proteinases"/>
    <property type="match status" value="1"/>
</dbReference>
<dbReference type="RefSeq" id="WP_265684341.1">
    <property type="nucleotide sequence ID" value="NZ_CP120863.1"/>
</dbReference>
<protein>
    <submittedName>
        <fullName evidence="2">Arylamine N-acetyltransferase</fullName>
    </submittedName>
</protein>
<evidence type="ECO:0000256" key="1">
    <source>
        <dbReference type="ARBA" id="ARBA00006547"/>
    </source>
</evidence>
<organism evidence="2 3">
    <name type="scientific">Roseibium porphyridii</name>
    <dbReference type="NCBI Taxonomy" id="2866279"/>
    <lineage>
        <taxon>Bacteria</taxon>
        <taxon>Pseudomonadati</taxon>
        <taxon>Pseudomonadota</taxon>
        <taxon>Alphaproteobacteria</taxon>
        <taxon>Hyphomicrobiales</taxon>
        <taxon>Stappiaceae</taxon>
        <taxon>Roseibium</taxon>
    </lineage>
</organism>
<keyword evidence="3" id="KW-1185">Reference proteome</keyword>
<dbReference type="SUPFAM" id="SSF54001">
    <property type="entry name" value="Cysteine proteinases"/>
    <property type="match status" value="1"/>
</dbReference>
<dbReference type="PANTHER" id="PTHR11786">
    <property type="entry name" value="N-HYDROXYARYLAMINE O-ACETYLTRANSFERASE"/>
    <property type="match status" value="1"/>
</dbReference>
<dbReference type="Gene3D" id="3.30.2140.10">
    <property type="entry name" value="Arylamine N-acetyltransferase"/>
    <property type="match status" value="1"/>
</dbReference>
<reference evidence="2 3" key="1">
    <citation type="submission" date="2023-03" db="EMBL/GenBank/DDBJ databases">
        <title>Roseibium porphyridii sp. nov. and Roseibium rhodosorbium sp. nov. isolated from marine algae, Porphyridium cruentum and Rhodosorus marinus, respectively.</title>
        <authorList>
            <person name="Lee M.W."/>
            <person name="Choi B.J."/>
            <person name="Lee J.K."/>
            <person name="Choi D.G."/>
            <person name="Baek J.H."/>
            <person name="Bayburt H."/>
            <person name="Kim J.M."/>
            <person name="Han D.M."/>
            <person name="Kim K.H."/>
            <person name="Jeon C.O."/>
        </authorList>
    </citation>
    <scope>NUCLEOTIDE SEQUENCE [LARGE SCALE GENOMIC DNA]</scope>
    <source>
        <strain evidence="2 3">KMA01</strain>
    </source>
</reference>
<dbReference type="EMBL" id="CP120863">
    <property type="protein sequence ID" value="WFE91733.1"/>
    <property type="molecule type" value="Genomic_DNA"/>
</dbReference>
<gene>
    <name evidence="2" type="ORF">K1718_10335</name>
</gene>
<dbReference type="PANTHER" id="PTHR11786:SF0">
    <property type="entry name" value="ARYLAMINE N-ACETYLTRANSFERASE 4-RELATED"/>
    <property type="match status" value="1"/>
</dbReference>
<sequence>MPFDLSTYLARIGLPECPRTLEGLRKLQAAQIASIPFENVLPFLGQVPDLDDDALWQKLVLDRKGGYCFELNALLARALSALGLPSQRVLARVRMGAAEGGVRSHQAHIVEMDGADWLLDTGFGGQAPAEPINLSTSGEQPVRDQTYRMRFDTAENEEVLERKTAAGWVPLYGFDRVSPKQVDVEAANYLCAKWPEISFSSSIKFYRLTDDGWISFQNGLAGYTSNGVKASRTILTSSDLSRFMREDLGLGYNDADIDAVAKRLATLTPPAVTS</sequence>
<comment type="similarity">
    <text evidence="1">Belongs to the arylamine N-acetyltransferase family.</text>
</comment>
<accession>A0ABY8F8A0</accession>
<dbReference type="Proteomes" id="UP001209803">
    <property type="component" value="Chromosome"/>
</dbReference>
<dbReference type="InterPro" id="IPR001447">
    <property type="entry name" value="Arylamine_N-AcTrfase"/>
</dbReference>
<evidence type="ECO:0000313" key="2">
    <source>
        <dbReference type="EMBL" id="WFE91733.1"/>
    </source>
</evidence>
<dbReference type="InterPro" id="IPR038765">
    <property type="entry name" value="Papain-like_cys_pep_sf"/>
</dbReference>
<evidence type="ECO:0000313" key="3">
    <source>
        <dbReference type="Proteomes" id="UP001209803"/>
    </source>
</evidence>
<dbReference type="Pfam" id="PF00797">
    <property type="entry name" value="Acetyltransf_2"/>
    <property type="match status" value="1"/>
</dbReference>
<proteinExistence type="inferred from homology"/>
<name>A0ABY8F8A0_9HYPH</name>